<reference evidence="1" key="1">
    <citation type="journal article" date="2015" name="Nature">
        <title>Complex archaea that bridge the gap between prokaryotes and eukaryotes.</title>
        <authorList>
            <person name="Spang A."/>
            <person name="Saw J.H."/>
            <person name="Jorgensen S.L."/>
            <person name="Zaremba-Niedzwiedzka K."/>
            <person name="Martijn J."/>
            <person name="Lind A.E."/>
            <person name="van Eijk R."/>
            <person name="Schleper C."/>
            <person name="Guy L."/>
            <person name="Ettema T.J."/>
        </authorList>
    </citation>
    <scope>NUCLEOTIDE SEQUENCE</scope>
</reference>
<sequence length="121" mass="14035">MMRHEWKVGDKVAAPLGMNPKAMVARRVERVLKRFIELNDGSQWTHTGHQYPHVRYSTRFIRPMTDELEAEINRQRAIRFLEKTEWAKVGTDTTKQIVALLKAEKAQAEQGTYTLLSPAEE</sequence>
<dbReference type="EMBL" id="LAZR01004242">
    <property type="protein sequence ID" value="KKN10463.1"/>
    <property type="molecule type" value="Genomic_DNA"/>
</dbReference>
<name>A0A0F9QZ74_9ZZZZ</name>
<proteinExistence type="predicted"/>
<protein>
    <submittedName>
        <fullName evidence="1">Uncharacterized protein</fullName>
    </submittedName>
</protein>
<organism evidence="1">
    <name type="scientific">marine sediment metagenome</name>
    <dbReference type="NCBI Taxonomy" id="412755"/>
    <lineage>
        <taxon>unclassified sequences</taxon>
        <taxon>metagenomes</taxon>
        <taxon>ecological metagenomes</taxon>
    </lineage>
</organism>
<evidence type="ECO:0000313" key="1">
    <source>
        <dbReference type="EMBL" id="KKN10463.1"/>
    </source>
</evidence>
<dbReference type="AlphaFoldDB" id="A0A0F9QZ74"/>
<comment type="caution">
    <text evidence="1">The sequence shown here is derived from an EMBL/GenBank/DDBJ whole genome shotgun (WGS) entry which is preliminary data.</text>
</comment>
<accession>A0A0F9QZ74</accession>
<gene>
    <name evidence="1" type="ORF">LCGC14_1036440</name>
</gene>